<name>A0A7W7S648_9ACTN</name>
<dbReference type="Proteomes" id="UP000573327">
    <property type="component" value="Unassembled WGS sequence"/>
</dbReference>
<keyword evidence="1" id="KW-0472">Membrane</keyword>
<reference evidence="2 3" key="1">
    <citation type="submission" date="2020-08" db="EMBL/GenBank/DDBJ databases">
        <title>Sequencing the genomes of 1000 actinobacteria strains.</title>
        <authorList>
            <person name="Klenk H.-P."/>
        </authorList>
    </citation>
    <scope>NUCLEOTIDE SEQUENCE [LARGE SCALE GENOMIC DNA]</scope>
    <source>
        <strain evidence="2 3">DSM 44786</strain>
    </source>
</reference>
<dbReference type="RefSeq" id="WP_184910685.1">
    <property type="nucleotide sequence ID" value="NZ_JACHJR010000001.1"/>
</dbReference>
<feature type="transmembrane region" description="Helical" evidence="1">
    <location>
        <begin position="249"/>
        <end position="276"/>
    </location>
</feature>
<protein>
    <submittedName>
        <fullName evidence="2">Uncharacterized protein</fullName>
    </submittedName>
</protein>
<gene>
    <name evidence="2" type="ORF">F4556_000151</name>
</gene>
<dbReference type="AlphaFoldDB" id="A0A7W7S648"/>
<comment type="caution">
    <text evidence="2">The sequence shown here is derived from an EMBL/GenBank/DDBJ whole genome shotgun (WGS) entry which is preliminary data.</text>
</comment>
<organism evidence="2 3">
    <name type="scientific">Kitasatospora gansuensis</name>
    <dbReference type="NCBI Taxonomy" id="258050"/>
    <lineage>
        <taxon>Bacteria</taxon>
        <taxon>Bacillati</taxon>
        <taxon>Actinomycetota</taxon>
        <taxon>Actinomycetes</taxon>
        <taxon>Kitasatosporales</taxon>
        <taxon>Streptomycetaceae</taxon>
        <taxon>Kitasatospora</taxon>
    </lineage>
</organism>
<proteinExistence type="predicted"/>
<keyword evidence="1" id="KW-1133">Transmembrane helix</keyword>
<keyword evidence="3" id="KW-1185">Reference proteome</keyword>
<evidence type="ECO:0000313" key="2">
    <source>
        <dbReference type="EMBL" id="MBB4944616.1"/>
    </source>
</evidence>
<sequence>MGESNSGSAAGVVLVNGRTRVWVRDGVLHWQRGRSSLTVPGARIRRVECAESSLQVDFLDESGTAATLTTRHRNPAVTAALGAEIRAIVGDAAPGGSAEAVRRQVRRVWPVRAVAGLVRRVRHGSRWWRAATVHLCVGLPAAIWLPVEPRFLGVVAWLVLPLCPALLRAWVVMAELDTWWVMRRRGVTVRARFESDHQSESATAYVAHFRTLEGREVSAYGQIRSSRDEIRYDPQDPSQVDAVPRATRLAIAAGTFMLAGVVGVAAGLPALVWLVLLVAQRF</sequence>
<evidence type="ECO:0000313" key="3">
    <source>
        <dbReference type="Proteomes" id="UP000573327"/>
    </source>
</evidence>
<accession>A0A7W7S648</accession>
<keyword evidence="1" id="KW-0812">Transmembrane</keyword>
<dbReference type="EMBL" id="JACHJR010000001">
    <property type="protein sequence ID" value="MBB4944616.1"/>
    <property type="molecule type" value="Genomic_DNA"/>
</dbReference>
<evidence type="ECO:0000256" key="1">
    <source>
        <dbReference type="SAM" id="Phobius"/>
    </source>
</evidence>